<evidence type="ECO:0000256" key="4">
    <source>
        <dbReference type="ARBA" id="ARBA00022833"/>
    </source>
</evidence>
<evidence type="ECO:0000256" key="2">
    <source>
        <dbReference type="ARBA" id="ARBA00022723"/>
    </source>
</evidence>
<sequence length="274" mass="31150">MRISYFNIADFYCDGGATFGVVPKKVWSKRYPVDEDNFCRMAMRCVLIKTNDRLMLIDTGVGTKQLQYLKYYKITEIADFHQELAKFGYTCDQVTDVILTHLHFDHCGGCTFIDVDGVCKPQFPNASYWVSELQWQNFLHPNVREGNSYFLENMMPVHDAGLLRLIKEDTWIHSEVQLRIYSGHTDGIVMPFLPNYDGGTFFINDIIPLAASLPLAWVSATDTQPLLSMKAKESILAEAAQNGFSLFFGHDAYIVKGRVQSVNGHYKLTDCVKA</sequence>
<evidence type="ECO:0000313" key="6">
    <source>
        <dbReference type="EMBL" id="MBO8460856.1"/>
    </source>
</evidence>
<dbReference type="GO" id="GO:0016787">
    <property type="term" value="F:hydrolase activity"/>
    <property type="evidence" value="ECO:0007669"/>
    <property type="project" value="UniProtKB-KW"/>
</dbReference>
<dbReference type="InterPro" id="IPR001279">
    <property type="entry name" value="Metallo-B-lactamas"/>
</dbReference>
<dbReference type="CDD" id="cd16281">
    <property type="entry name" value="metallo-hydrolase-like_MBL-fold"/>
    <property type="match status" value="1"/>
</dbReference>
<feature type="domain" description="Metallo-beta-lactamase" evidence="5">
    <location>
        <begin position="42"/>
        <end position="250"/>
    </location>
</feature>
<dbReference type="Proteomes" id="UP000823641">
    <property type="component" value="Unassembled WGS sequence"/>
</dbReference>
<name>A0A9D9HW37_9BACT</name>
<keyword evidence="4" id="KW-0862">Zinc</keyword>
<comment type="similarity">
    <text evidence="1">Belongs to the metallo-beta-lactamase superfamily.</text>
</comment>
<evidence type="ECO:0000313" key="7">
    <source>
        <dbReference type="Proteomes" id="UP000823641"/>
    </source>
</evidence>
<keyword evidence="3" id="KW-0378">Hydrolase</keyword>
<dbReference type="InterPro" id="IPR036866">
    <property type="entry name" value="RibonucZ/Hydroxyglut_hydro"/>
</dbReference>
<evidence type="ECO:0000256" key="3">
    <source>
        <dbReference type="ARBA" id="ARBA00022801"/>
    </source>
</evidence>
<comment type="caution">
    <text evidence="6">The sequence shown here is derived from an EMBL/GenBank/DDBJ whole genome shotgun (WGS) entry which is preliminary data.</text>
</comment>
<keyword evidence="2" id="KW-0479">Metal-binding</keyword>
<dbReference type="SUPFAM" id="SSF56281">
    <property type="entry name" value="Metallo-hydrolase/oxidoreductase"/>
    <property type="match status" value="1"/>
</dbReference>
<reference evidence="6" key="2">
    <citation type="journal article" date="2021" name="PeerJ">
        <title>Extensive microbial diversity within the chicken gut microbiome revealed by metagenomics and culture.</title>
        <authorList>
            <person name="Gilroy R."/>
            <person name="Ravi A."/>
            <person name="Getino M."/>
            <person name="Pursley I."/>
            <person name="Horton D.L."/>
            <person name="Alikhan N.F."/>
            <person name="Baker D."/>
            <person name="Gharbi K."/>
            <person name="Hall N."/>
            <person name="Watson M."/>
            <person name="Adriaenssens E.M."/>
            <person name="Foster-Nyarko E."/>
            <person name="Jarju S."/>
            <person name="Secka A."/>
            <person name="Antonio M."/>
            <person name="Oren A."/>
            <person name="Chaudhuri R.R."/>
            <person name="La Ragione R."/>
            <person name="Hildebrand F."/>
            <person name="Pallen M.J."/>
        </authorList>
    </citation>
    <scope>NUCLEOTIDE SEQUENCE</scope>
    <source>
        <strain evidence="6">G3-3990</strain>
    </source>
</reference>
<dbReference type="SMART" id="SM00849">
    <property type="entry name" value="Lactamase_B"/>
    <property type="match status" value="1"/>
</dbReference>
<evidence type="ECO:0000256" key="1">
    <source>
        <dbReference type="ARBA" id="ARBA00007749"/>
    </source>
</evidence>
<dbReference type="EMBL" id="JADIMG010000101">
    <property type="protein sequence ID" value="MBO8460856.1"/>
    <property type="molecule type" value="Genomic_DNA"/>
</dbReference>
<gene>
    <name evidence="6" type="ORF">IAA73_11090</name>
</gene>
<dbReference type="InterPro" id="IPR051013">
    <property type="entry name" value="MBL_superfamily_lactonases"/>
</dbReference>
<evidence type="ECO:0000259" key="5">
    <source>
        <dbReference type="SMART" id="SM00849"/>
    </source>
</evidence>
<reference evidence="6" key="1">
    <citation type="submission" date="2020-10" db="EMBL/GenBank/DDBJ databases">
        <authorList>
            <person name="Gilroy R."/>
        </authorList>
    </citation>
    <scope>NUCLEOTIDE SEQUENCE</scope>
    <source>
        <strain evidence="6">G3-3990</strain>
    </source>
</reference>
<dbReference type="Gene3D" id="3.60.15.10">
    <property type="entry name" value="Ribonuclease Z/Hydroxyacylglutathione hydrolase-like"/>
    <property type="match status" value="1"/>
</dbReference>
<accession>A0A9D9HW37</accession>
<protein>
    <submittedName>
        <fullName evidence="6">MBL fold metallo-hydrolase</fullName>
    </submittedName>
</protein>
<proteinExistence type="inferred from homology"/>
<organism evidence="6 7">
    <name type="scientific">Candidatus Gallipaludibacter merdavium</name>
    <dbReference type="NCBI Taxonomy" id="2840839"/>
    <lineage>
        <taxon>Bacteria</taxon>
        <taxon>Pseudomonadati</taxon>
        <taxon>Bacteroidota</taxon>
        <taxon>Bacteroidia</taxon>
        <taxon>Bacteroidales</taxon>
        <taxon>Candidatus Gallipaludibacter</taxon>
    </lineage>
</organism>
<dbReference type="GO" id="GO:0046872">
    <property type="term" value="F:metal ion binding"/>
    <property type="evidence" value="ECO:0007669"/>
    <property type="project" value="UniProtKB-KW"/>
</dbReference>
<dbReference type="AlphaFoldDB" id="A0A9D9HW37"/>
<dbReference type="Pfam" id="PF00753">
    <property type="entry name" value="Lactamase_B"/>
    <property type="match status" value="1"/>
</dbReference>
<dbReference type="PANTHER" id="PTHR42978:SF6">
    <property type="entry name" value="QUORUM-QUENCHING LACTONASE YTNP-RELATED"/>
    <property type="match status" value="1"/>
</dbReference>
<dbReference type="PANTHER" id="PTHR42978">
    <property type="entry name" value="QUORUM-QUENCHING LACTONASE YTNP-RELATED-RELATED"/>
    <property type="match status" value="1"/>
</dbReference>